<evidence type="ECO:0000313" key="3">
    <source>
        <dbReference type="EMBL" id="MBL0422906.1"/>
    </source>
</evidence>
<dbReference type="Pfam" id="PF02627">
    <property type="entry name" value="CMD"/>
    <property type="match status" value="1"/>
</dbReference>
<dbReference type="SUPFAM" id="SSF69118">
    <property type="entry name" value="AhpD-like"/>
    <property type="match status" value="1"/>
</dbReference>
<dbReference type="AlphaFoldDB" id="A0A936ZUN5"/>
<evidence type="ECO:0000256" key="1">
    <source>
        <dbReference type="SAM" id="MobiDB-lite"/>
    </source>
</evidence>
<dbReference type="GO" id="GO:0051920">
    <property type="term" value="F:peroxiredoxin activity"/>
    <property type="evidence" value="ECO:0007669"/>
    <property type="project" value="InterPro"/>
</dbReference>
<feature type="compositionally biased region" description="Pro residues" evidence="1">
    <location>
        <begin position="1"/>
        <end position="11"/>
    </location>
</feature>
<dbReference type="RefSeq" id="WP_201686040.1">
    <property type="nucleotide sequence ID" value="NZ_JAEQNA010000010.1"/>
</dbReference>
<sequence>MKPDRLPPIPPAEWTESQRREADEVIRGPRGALLSPFVPLLRSPEFMGHAQRMGEYLRYRSALSLRLSELAILVTARQWSQQVEWAIHAPIAQREGVAPATIAAIAEGRQPDGLPEDEAVVVAFSTELHRNRSVSDATWARAVALFGEQGVVDLLGINGYYTLLSMVMNGARTEVPASAAAPLPPMPDC</sequence>
<comment type="caution">
    <text evidence="3">The sequence shown here is derived from an EMBL/GenBank/DDBJ whole genome shotgun (WGS) entry which is preliminary data.</text>
</comment>
<organism evidence="3 4">
    <name type="scientific">Ramlibacter aurantiacus</name>
    <dbReference type="NCBI Taxonomy" id="2801330"/>
    <lineage>
        <taxon>Bacteria</taxon>
        <taxon>Pseudomonadati</taxon>
        <taxon>Pseudomonadota</taxon>
        <taxon>Betaproteobacteria</taxon>
        <taxon>Burkholderiales</taxon>
        <taxon>Comamonadaceae</taxon>
        <taxon>Ramlibacter</taxon>
    </lineage>
</organism>
<dbReference type="PANTHER" id="PTHR34846">
    <property type="entry name" value="4-CARBOXYMUCONOLACTONE DECARBOXYLASE FAMILY PROTEIN (AFU_ORTHOLOGUE AFUA_6G11590)"/>
    <property type="match status" value="1"/>
</dbReference>
<evidence type="ECO:0000259" key="2">
    <source>
        <dbReference type="Pfam" id="PF02627"/>
    </source>
</evidence>
<gene>
    <name evidence="3" type="ORF">JI739_21400</name>
</gene>
<proteinExistence type="predicted"/>
<dbReference type="Proteomes" id="UP000613011">
    <property type="component" value="Unassembled WGS sequence"/>
</dbReference>
<feature type="region of interest" description="Disordered" evidence="1">
    <location>
        <begin position="1"/>
        <end position="22"/>
    </location>
</feature>
<keyword evidence="4" id="KW-1185">Reference proteome</keyword>
<accession>A0A936ZUN5</accession>
<dbReference type="Gene3D" id="1.20.1290.10">
    <property type="entry name" value="AhpD-like"/>
    <property type="match status" value="1"/>
</dbReference>
<protein>
    <submittedName>
        <fullName evidence="3">Carboxymuconolactone decarboxylase family protein</fullName>
    </submittedName>
</protein>
<name>A0A936ZUN5_9BURK</name>
<evidence type="ECO:0000313" key="4">
    <source>
        <dbReference type="Proteomes" id="UP000613011"/>
    </source>
</evidence>
<feature type="domain" description="Carboxymuconolactone decarboxylase-like" evidence="2">
    <location>
        <begin position="44"/>
        <end position="113"/>
    </location>
</feature>
<dbReference type="PANTHER" id="PTHR34846:SF11">
    <property type="entry name" value="4-CARBOXYMUCONOLACTONE DECARBOXYLASE FAMILY PROTEIN (AFU_ORTHOLOGUE AFUA_6G11590)"/>
    <property type="match status" value="1"/>
</dbReference>
<reference evidence="3" key="1">
    <citation type="submission" date="2021-01" db="EMBL/GenBank/DDBJ databases">
        <title>Ramlibacter sp. strain AW1 16S ribosomal RNA gene Genome sequencing and assembly.</title>
        <authorList>
            <person name="Kang M."/>
        </authorList>
    </citation>
    <scope>NUCLEOTIDE SEQUENCE</scope>
    <source>
        <strain evidence="3">AW1</strain>
    </source>
</reference>
<dbReference type="EMBL" id="JAEQNA010000010">
    <property type="protein sequence ID" value="MBL0422906.1"/>
    <property type="molecule type" value="Genomic_DNA"/>
</dbReference>
<dbReference type="InterPro" id="IPR003779">
    <property type="entry name" value="CMD-like"/>
</dbReference>
<dbReference type="InterPro" id="IPR029032">
    <property type="entry name" value="AhpD-like"/>
</dbReference>